<dbReference type="CDD" id="cd22160">
    <property type="entry name" value="F-box_AtFBL13-like"/>
    <property type="match status" value="1"/>
</dbReference>
<organism evidence="2 3">
    <name type="scientific">Hibiscus trionum</name>
    <name type="common">Flower of an hour</name>
    <dbReference type="NCBI Taxonomy" id="183268"/>
    <lineage>
        <taxon>Eukaryota</taxon>
        <taxon>Viridiplantae</taxon>
        <taxon>Streptophyta</taxon>
        <taxon>Embryophyta</taxon>
        <taxon>Tracheophyta</taxon>
        <taxon>Spermatophyta</taxon>
        <taxon>Magnoliopsida</taxon>
        <taxon>eudicotyledons</taxon>
        <taxon>Gunneridae</taxon>
        <taxon>Pentapetalae</taxon>
        <taxon>rosids</taxon>
        <taxon>malvids</taxon>
        <taxon>Malvales</taxon>
        <taxon>Malvaceae</taxon>
        <taxon>Malvoideae</taxon>
        <taxon>Hibiscus</taxon>
    </lineage>
</organism>
<gene>
    <name evidence="2" type="ORF">HRI_001075900</name>
</gene>
<dbReference type="InterPro" id="IPR036047">
    <property type="entry name" value="F-box-like_dom_sf"/>
</dbReference>
<keyword evidence="3" id="KW-1185">Reference proteome</keyword>
<dbReference type="PANTHER" id="PTHR31900">
    <property type="entry name" value="F-BOX/RNI SUPERFAMILY PROTEIN-RELATED"/>
    <property type="match status" value="1"/>
</dbReference>
<dbReference type="AlphaFoldDB" id="A0A9W7HBN6"/>
<dbReference type="InterPro" id="IPR050232">
    <property type="entry name" value="FBL13/AtMIF1-like"/>
</dbReference>
<name>A0A9W7HBN6_HIBTR</name>
<comment type="caution">
    <text evidence="2">The sequence shown here is derived from an EMBL/GenBank/DDBJ whole genome shotgun (WGS) entry which is preliminary data.</text>
</comment>
<reference evidence="2" key="1">
    <citation type="submission" date="2023-05" db="EMBL/GenBank/DDBJ databases">
        <title>Genome and transcriptome analyses reveal genes involved in the formation of fine ridges on petal epidermal cells in Hibiscus trionum.</title>
        <authorList>
            <person name="Koshimizu S."/>
            <person name="Masuda S."/>
            <person name="Ishii T."/>
            <person name="Shirasu K."/>
            <person name="Hoshino A."/>
            <person name="Arita M."/>
        </authorList>
    </citation>
    <scope>NUCLEOTIDE SEQUENCE</scope>
    <source>
        <strain evidence="2">Hamamatsu line</strain>
    </source>
</reference>
<evidence type="ECO:0000259" key="1">
    <source>
        <dbReference type="SMART" id="SM00579"/>
    </source>
</evidence>
<evidence type="ECO:0000313" key="2">
    <source>
        <dbReference type="EMBL" id="GMI74066.1"/>
    </source>
</evidence>
<dbReference type="OrthoDB" id="1001574at2759"/>
<dbReference type="InterPro" id="IPR053781">
    <property type="entry name" value="F-box_AtFBL13-like"/>
</dbReference>
<dbReference type="Gene3D" id="3.80.10.10">
    <property type="entry name" value="Ribonuclease Inhibitor"/>
    <property type="match status" value="1"/>
</dbReference>
<dbReference type="Gene3D" id="1.20.1280.50">
    <property type="match status" value="1"/>
</dbReference>
<dbReference type="PANTHER" id="PTHR31900:SF34">
    <property type="entry name" value="EMB|CAB62440.1-RELATED"/>
    <property type="match status" value="1"/>
</dbReference>
<dbReference type="Pfam" id="PF00646">
    <property type="entry name" value="F-box"/>
    <property type="match status" value="1"/>
</dbReference>
<accession>A0A9W7HBN6</accession>
<dbReference type="SUPFAM" id="SSF81383">
    <property type="entry name" value="F-box domain"/>
    <property type="match status" value="1"/>
</dbReference>
<dbReference type="SUPFAM" id="SSF52047">
    <property type="entry name" value="RNI-like"/>
    <property type="match status" value="1"/>
</dbReference>
<evidence type="ECO:0000313" key="3">
    <source>
        <dbReference type="Proteomes" id="UP001165190"/>
    </source>
</evidence>
<dbReference type="InterPro" id="IPR006566">
    <property type="entry name" value="FBD"/>
</dbReference>
<dbReference type="Proteomes" id="UP001165190">
    <property type="component" value="Unassembled WGS sequence"/>
</dbReference>
<sequence>MADSVQTPSKRVCHSNVEEERGLEDIDRISDLPDSVLCHVLSFLPTKMSVATSVLSKRWIDLWTIVPALSFSYTEFTDRFVDPVYKVLAMFQAQTIHQFSLDFIPIATVDDAHIDKWISAAIKCSVQELSLKLNFCSPRGPLVRLHGHVFASKTLVCLKLFGGVFVGVPANVCLSSLRILQLERVWYANDGSFNRLLSNCPILEDLIVERAWYDNILALDINVPSLKRINVKSASSGADACKLLINAPLLERIELSDTMIWNVQVEDLSNLVEAIIDMEGTRELIKEMGNVKFLSLSEDAFSSIYYDSTKLPAFCNLVCLEITTRCEDWHYLAALLKYSDNLKALVFHIIVPLYHLGRKCDMSLPETVQKRVSVSLQTLKLTGFCDQDCNWKLVRYVLKNAGLLKQMKIGTSLRLQKRGRRLKNLLMYPRASMACEIVFFNDSSGQEYHL</sequence>
<feature type="domain" description="FBD" evidence="1">
    <location>
        <begin position="370"/>
        <end position="440"/>
    </location>
</feature>
<protein>
    <recommendedName>
        <fullName evidence="1">FBD domain-containing protein</fullName>
    </recommendedName>
</protein>
<dbReference type="EMBL" id="BSYR01000010">
    <property type="protein sequence ID" value="GMI74066.1"/>
    <property type="molecule type" value="Genomic_DNA"/>
</dbReference>
<dbReference type="Pfam" id="PF23622">
    <property type="entry name" value="LRR_At1g61320_AtMIF1"/>
    <property type="match status" value="1"/>
</dbReference>
<dbReference type="InterPro" id="IPR001810">
    <property type="entry name" value="F-box_dom"/>
</dbReference>
<dbReference type="SMART" id="SM00579">
    <property type="entry name" value="FBD"/>
    <property type="match status" value="1"/>
</dbReference>
<dbReference type="InterPro" id="IPR032675">
    <property type="entry name" value="LRR_dom_sf"/>
</dbReference>
<dbReference type="InterPro" id="IPR055357">
    <property type="entry name" value="LRR_At1g61320_AtMIF1"/>
</dbReference>
<proteinExistence type="predicted"/>